<dbReference type="PRINTS" id="PR00344">
    <property type="entry name" value="BCTRLSENSOR"/>
</dbReference>
<comment type="caution">
    <text evidence="15">The sequence shown here is derived from an EMBL/GenBank/DDBJ whole genome shotgun (WGS) entry which is preliminary data.</text>
</comment>
<evidence type="ECO:0000259" key="13">
    <source>
        <dbReference type="PROSITE" id="PS50109"/>
    </source>
</evidence>
<dbReference type="Pfam" id="PF02518">
    <property type="entry name" value="HATPase_c"/>
    <property type="match status" value="1"/>
</dbReference>
<dbReference type="SUPFAM" id="SSF47384">
    <property type="entry name" value="Homodimeric domain of signal transducing histidine kinase"/>
    <property type="match status" value="1"/>
</dbReference>
<keyword evidence="8 12" id="KW-1133">Transmembrane helix</keyword>
<feature type="transmembrane region" description="Helical" evidence="12">
    <location>
        <begin position="12"/>
        <end position="34"/>
    </location>
</feature>
<comment type="subcellular location">
    <subcellularLocation>
        <location evidence="2">Membrane</location>
        <topology evidence="2">Multi-pass membrane protein</topology>
    </subcellularLocation>
</comment>
<dbReference type="InterPro" id="IPR036097">
    <property type="entry name" value="HisK_dim/P_sf"/>
</dbReference>
<dbReference type="Pfam" id="PF00512">
    <property type="entry name" value="HisKA"/>
    <property type="match status" value="1"/>
</dbReference>
<dbReference type="FunFam" id="3.30.565.10:FF:000006">
    <property type="entry name" value="Sensor histidine kinase WalK"/>
    <property type="match status" value="1"/>
</dbReference>
<evidence type="ECO:0000256" key="2">
    <source>
        <dbReference type="ARBA" id="ARBA00004141"/>
    </source>
</evidence>
<dbReference type="PROSITE" id="PS50109">
    <property type="entry name" value="HIS_KIN"/>
    <property type="match status" value="1"/>
</dbReference>
<proteinExistence type="predicted"/>
<dbReference type="GO" id="GO:0005886">
    <property type="term" value="C:plasma membrane"/>
    <property type="evidence" value="ECO:0007669"/>
    <property type="project" value="TreeGrafter"/>
</dbReference>
<evidence type="ECO:0000256" key="8">
    <source>
        <dbReference type="ARBA" id="ARBA00022989"/>
    </source>
</evidence>
<dbReference type="InterPro" id="IPR003660">
    <property type="entry name" value="HAMP_dom"/>
</dbReference>
<dbReference type="HOGENOM" id="CLU_000445_89_6_7"/>
<evidence type="ECO:0000256" key="10">
    <source>
        <dbReference type="ARBA" id="ARBA00023136"/>
    </source>
</evidence>
<feature type="domain" description="Histidine kinase" evidence="13">
    <location>
        <begin position="253"/>
        <end position="469"/>
    </location>
</feature>
<dbReference type="PANTHER" id="PTHR45436">
    <property type="entry name" value="SENSOR HISTIDINE KINASE YKOH"/>
    <property type="match status" value="1"/>
</dbReference>
<dbReference type="SUPFAM" id="SSF55874">
    <property type="entry name" value="ATPase domain of HSP90 chaperone/DNA topoisomerase II/histidine kinase"/>
    <property type="match status" value="1"/>
</dbReference>
<keyword evidence="7" id="KW-0418">Kinase</keyword>
<name>W4MF16_9BACT</name>
<dbReference type="InterPro" id="IPR003661">
    <property type="entry name" value="HisK_dim/P_dom"/>
</dbReference>
<keyword evidence="4" id="KW-0597">Phosphoprotein</keyword>
<reference evidence="15 16" key="1">
    <citation type="journal article" date="2014" name="Nature">
        <title>An environmental bacterial taxon with a large and distinct metabolic repertoire.</title>
        <authorList>
            <person name="Wilson M.C."/>
            <person name="Mori T."/>
            <person name="Ruckert C."/>
            <person name="Uria A.R."/>
            <person name="Helf M.J."/>
            <person name="Takada K."/>
            <person name="Gernert C."/>
            <person name="Steffens U.A."/>
            <person name="Heycke N."/>
            <person name="Schmitt S."/>
            <person name="Rinke C."/>
            <person name="Helfrich E.J."/>
            <person name="Brachmann A.O."/>
            <person name="Gurgui C."/>
            <person name="Wakimoto T."/>
            <person name="Kracht M."/>
            <person name="Crusemann M."/>
            <person name="Hentschel U."/>
            <person name="Abe I."/>
            <person name="Matsunaga S."/>
            <person name="Kalinowski J."/>
            <person name="Takeyama H."/>
            <person name="Piel J."/>
        </authorList>
    </citation>
    <scope>NUCLEOTIDE SEQUENCE [LARGE SCALE GENOMIC DNA]</scope>
    <source>
        <strain evidence="16">TSY2</strain>
    </source>
</reference>
<dbReference type="InterPro" id="IPR004358">
    <property type="entry name" value="Sig_transdc_His_kin-like_C"/>
</dbReference>
<dbReference type="PANTHER" id="PTHR45436:SF15">
    <property type="entry name" value="SENSOR HISTIDINE KINASE CUSS"/>
    <property type="match status" value="1"/>
</dbReference>
<evidence type="ECO:0000256" key="4">
    <source>
        <dbReference type="ARBA" id="ARBA00022553"/>
    </source>
</evidence>
<dbReference type="Gene3D" id="1.10.287.130">
    <property type="match status" value="1"/>
</dbReference>
<dbReference type="InterPro" id="IPR005467">
    <property type="entry name" value="His_kinase_dom"/>
</dbReference>
<evidence type="ECO:0000256" key="12">
    <source>
        <dbReference type="SAM" id="Phobius"/>
    </source>
</evidence>
<dbReference type="SMART" id="SM00387">
    <property type="entry name" value="HATPase_c"/>
    <property type="match status" value="1"/>
</dbReference>
<dbReference type="InterPro" id="IPR050428">
    <property type="entry name" value="TCS_sensor_his_kinase"/>
</dbReference>
<keyword evidence="10 12" id="KW-0472">Membrane</keyword>
<keyword evidence="9" id="KW-0902">Two-component regulatory system</keyword>
<evidence type="ECO:0000256" key="1">
    <source>
        <dbReference type="ARBA" id="ARBA00000085"/>
    </source>
</evidence>
<dbReference type="SUPFAM" id="SSF158472">
    <property type="entry name" value="HAMP domain-like"/>
    <property type="match status" value="1"/>
</dbReference>
<dbReference type="PROSITE" id="PS50885">
    <property type="entry name" value="HAMP"/>
    <property type="match status" value="1"/>
</dbReference>
<dbReference type="Pfam" id="PF00672">
    <property type="entry name" value="HAMP"/>
    <property type="match status" value="1"/>
</dbReference>
<protein>
    <recommendedName>
        <fullName evidence="3">histidine kinase</fullName>
        <ecNumber evidence="3">2.7.13.3</ecNumber>
    </recommendedName>
</protein>
<evidence type="ECO:0000313" key="16">
    <source>
        <dbReference type="Proteomes" id="UP000019140"/>
    </source>
</evidence>
<organism evidence="15 16">
    <name type="scientific">Candidatus Entotheonella gemina</name>
    <dbReference type="NCBI Taxonomy" id="1429439"/>
    <lineage>
        <taxon>Bacteria</taxon>
        <taxon>Pseudomonadati</taxon>
        <taxon>Nitrospinota/Tectimicrobiota group</taxon>
        <taxon>Candidatus Tectimicrobiota</taxon>
        <taxon>Candidatus Entotheonellia</taxon>
        <taxon>Candidatus Entotheonellales</taxon>
        <taxon>Candidatus Entotheonellaceae</taxon>
        <taxon>Candidatus Entotheonella</taxon>
    </lineage>
</organism>
<dbReference type="GO" id="GO:0000155">
    <property type="term" value="F:phosphorelay sensor kinase activity"/>
    <property type="evidence" value="ECO:0007669"/>
    <property type="project" value="InterPro"/>
</dbReference>
<dbReference type="CDD" id="cd00082">
    <property type="entry name" value="HisKA"/>
    <property type="match status" value="1"/>
</dbReference>
<dbReference type="CDD" id="cd06225">
    <property type="entry name" value="HAMP"/>
    <property type="match status" value="1"/>
</dbReference>
<evidence type="ECO:0000256" key="9">
    <source>
        <dbReference type="ARBA" id="ARBA00023012"/>
    </source>
</evidence>
<evidence type="ECO:0000313" key="15">
    <source>
        <dbReference type="EMBL" id="ETX08934.1"/>
    </source>
</evidence>
<sequence length="478" mass="53682">MIKRRSIRTRLTLWYTGLLTLTLLLLGSVTYGLMVNSLSRDIDTALEKIAGVLSQQARREAEAFFPSAIDDIFRRFFGASPFDRYFEMRDHRGHRDPRMQRRSTPSLPLSPEARANAERGLPTWETVDGLGDYPVRLFTRPVLQAGRLVNLIQVGFSLQSFRETRRHFLRILAFMFPIALLLAGGGGWLLAHRALAPVAQMSQAAQRISAARLNERLDESGTGDELDQLAHTLNAMLSRLDDAFRQIRQFSADASHELQTPLTILKGELEVALRTPRSADAYQQTMRSALEEIDRIAALVDGLMLLARADAGVLRMDQQPVKLHQIVQEVYDQARILATRKHIELQLDAKEPIVVQGDPERLRRLVLNLTNNAIKYTPSDGRVTLSLKPCRERVVLRVADTGIGLSPEEQERVFQRFYRSDNARLHDAEGSGLGLCIARSIAEAHGGRIELDSAPGVGSTFTVWLPLPSHLDHLDPQR</sequence>
<evidence type="ECO:0000256" key="5">
    <source>
        <dbReference type="ARBA" id="ARBA00022679"/>
    </source>
</evidence>
<dbReference type="Gene3D" id="3.30.565.10">
    <property type="entry name" value="Histidine kinase-like ATPase, C-terminal domain"/>
    <property type="match status" value="1"/>
</dbReference>
<feature type="region of interest" description="Disordered" evidence="11">
    <location>
        <begin position="93"/>
        <end position="112"/>
    </location>
</feature>
<dbReference type="CDD" id="cd00075">
    <property type="entry name" value="HATPase"/>
    <property type="match status" value="1"/>
</dbReference>
<dbReference type="SMART" id="SM00304">
    <property type="entry name" value="HAMP"/>
    <property type="match status" value="1"/>
</dbReference>
<gene>
    <name evidence="15" type="ORF">ETSY2_02460</name>
</gene>
<dbReference type="InterPro" id="IPR036890">
    <property type="entry name" value="HATPase_C_sf"/>
</dbReference>
<feature type="domain" description="HAMP" evidence="14">
    <location>
        <begin position="192"/>
        <end position="245"/>
    </location>
</feature>
<dbReference type="SMART" id="SM00388">
    <property type="entry name" value="HisKA"/>
    <property type="match status" value="1"/>
</dbReference>
<dbReference type="EC" id="2.7.13.3" evidence="3"/>
<keyword evidence="6 12" id="KW-0812">Transmembrane</keyword>
<dbReference type="AlphaFoldDB" id="W4MF16"/>
<evidence type="ECO:0000256" key="7">
    <source>
        <dbReference type="ARBA" id="ARBA00022777"/>
    </source>
</evidence>
<dbReference type="FunFam" id="1.10.287.130:FF:000001">
    <property type="entry name" value="Two-component sensor histidine kinase"/>
    <property type="match status" value="1"/>
</dbReference>
<evidence type="ECO:0000256" key="6">
    <source>
        <dbReference type="ARBA" id="ARBA00022692"/>
    </source>
</evidence>
<keyword evidence="16" id="KW-1185">Reference proteome</keyword>
<evidence type="ECO:0000259" key="14">
    <source>
        <dbReference type="PROSITE" id="PS50885"/>
    </source>
</evidence>
<feature type="transmembrane region" description="Helical" evidence="12">
    <location>
        <begin position="168"/>
        <end position="191"/>
    </location>
</feature>
<dbReference type="InterPro" id="IPR003594">
    <property type="entry name" value="HATPase_dom"/>
</dbReference>
<evidence type="ECO:0000256" key="11">
    <source>
        <dbReference type="SAM" id="MobiDB-lite"/>
    </source>
</evidence>
<keyword evidence="5" id="KW-0808">Transferase</keyword>
<dbReference type="EMBL" id="AZHX01000099">
    <property type="protein sequence ID" value="ETX08934.1"/>
    <property type="molecule type" value="Genomic_DNA"/>
</dbReference>
<evidence type="ECO:0000256" key="3">
    <source>
        <dbReference type="ARBA" id="ARBA00012438"/>
    </source>
</evidence>
<dbReference type="Gene3D" id="6.10.340.10">
    <property type="match status" value="1"/>
</dbReference>
<comment type="catalytic activity">
    <reaction evidence="1">
        <text>ATP + protein L-histidine = ADP + protein N-phospho-L-histidine.</text>
        <dbReference type="EC" id="2.7.13.3"/>
    </reaction>
</comment>
<dbReference type="Proteomes" id="UP000019140">
    <property type="component" value="Unassembled WGS sequence"/>
</dbReference>
<accession>W4MF16</accession>